<sequence length="500" mass="53579">GGARAEAAGERSRQRRRRGQRNQQAEGEPAEHAAREERTGERVRVEGAPVEDPDRKRAAGGRRPEATARQRGQQAPAPHRGAGGQRQRGAGGGQSTATEPPAGTCRARPRPWLAPLPGAQRRAAPGGAARLLPGETCWKVVTEISGIVALWCSVSEHVIKQASREANRLWGSSMLEGKSVFSLANGPSSASWLKKAFQSHQRIADMGQTDRGIPGFIVRDLGSETFASKNGDPFDASVITAHFAAEPGCGRPGGVLVILERLELKPALGGSAAHAAGFAEGAQPSRPRLRRRRDGVLRRCDAEGSLRSAVRTFYVEWRSGRGPGDRGRAALVGDGPAWPAEGRALPEGPPPRGQHLVGGEQREPQRQREQRLKIFQRVVTALLAPAFEAGIIRITESELRAVISDRRPGPPREAFGAVCLARFARERDICTDRRIVIRVRALFFHLSFSQPASPAACAGSPPPPRRRVPAAPSSSPDPHRVVTRISAGGGVFQAFGLLGP</sequence>
<name>A0ABN9WMS3_9DINO</name>
<keyword evidence="3" id="KW-1185">Reference proteome</keyword>
<accession>A0ABN9WMS3</accession>
<feature type="region of interest" description="Disordered" evidence="1">
    <location>
        <begin position="335"/>
        <end position="367"/>
    </location>
</feature>
<evidence type="ECO:0000313" key="2">
    <source>
        <dbReference type="EMBL" id="CAK0887896.1"/>
    </source>
</evidence>
<organism evidence="2 3">
    <name type="scientific">Prorocentrum cordatum</name>
    <dbReference type="NCBI Taxonomy" id="2364126"/>
    <lineage>
        <taxon>Eukaryota</taxon>
        <taxon>Sar</taxon>
        <taxon>Alveolata</taxon>
        <taxon>Dinophyceae</taxon>
        <taxon>Prorocentrales</taxon>
        <taxon>Prorocentraceae</taxon>
        <taxon>Prorocentrum</taxon>
    </lineage>
</organism>
<proteinExistence type="predicted"/>
<feature type="compositionally biased region" description="Low complexity" evidence="1">
    <location>
        <begin position="110"/>
        <end position="124"/>
    </location>
</feature>
<reference evidence="2" key="1">
    <citation type="submission" date="2023-10" db="EMBL/GenBank/DDBJ databases">
        <authorList>
            <person name="Chen Y."/>
            <person name="Shah S."/>
            <person name="Dougan E. K."/>
            <person name="Thang M."/>
            <person name="Chan C."/>
        </authorList>
    </citation>
    <scope>NUCLEOTIDE SEQUENCE [LARGE SCALE GENOMIC DNA]</scope>
</reference>
<dbReference type="Proteomes" id="UP001189429">
    <property type="component" value="Unassembled WGS sequence"/>
</dbReference>
<feature type="compositionally biased region" description="Basic and acidic residues" evidence="1">
    <location>
        <begin position="29"/>
        <end position="45"/>
    </location>
</feature>
<feature type="non-terminal residue" evidence="2">
    <location>
        <position position="1"/>
    </location>
</feature>
<evidence type="ECO:0000256" key="1">
    <source>
        <dbReference type="SAM" id="MobiDB-lite"/>
    </source>
</evidence>
<feature type="compositionally biased region" description="Gly residues" evidence="1">
    <location>
        <begin position="81"/>
        <end position="94"/>
    </location>
</feature>
<protein>
    <submittedName>
        <fullName evidence="2">Uncharacterized protein</fullName>
    </submittedName>
</protein>
<dbReference type="EMBL" id="CAUYUJ010018997">
    <property type="protein sequence ID" value="CAK0887896.1"/>
    <property type="molecule type" value="Genomic_DNA"/>
</dbReference>
<comment type="caution">
    <text evidence="2">The sequence shown here is derived from an EMBL/GenBank/DDBJ whole genome shotgun (WGS) entry which is preliminary data.</text>
</comment>
<evidence type="ECO:0000313" key="3">
    <source>
        <dbReference type="Proteomes" id="UP001189429"/>
    </source>
</evidence>
<gene>
    <name evidence="2" type="ORF">PCOR1329_LOCUS68815</name>
</gene>
<feature type="region of interest" description="Disordered" evidence="1">
    <location>
        <begin position="452"/>
        <end position="479"/>
    </location>
</feature>
<feature type="region of interest" description="Disordered" evidence="1">
    <location>
        <begin position="1"/>
        <end position="124"/>
    </location>
</feature>
<feature type="compositionally biased region" description="Basic and acidic residues" evidence="1">
    <location>
        <begin position="52"/>
        <end position="68"/>
    </location>
</feature>